<proteinExistence type="predicted"/>
<evidence type="ECO:0000259" key="2">
    <source>
        <dbReference type="Pfam" id="PF23983"/>
    </source>
</evidence>
<accession>A0A6C0CBH8</accession>
<feature type="domain" description="Minor capsid protein P11 C-terminal conserved region" evidence="2">
    <location>
        <begin position="38"/>
        <end position="111"/>
    </location>
</feature>
<protein>
    <recommendedName>
        <fullName evidence="2">Minor capsid protein P11 C-terminal conserved region domain-containing protein</fullName>
    </recommendedName>
</protein>
<name>A0A6C0CBH8_9ZZZZ</name>
<sequence>MENKQSDKEQDDSQNFEYKKNKFTQRTQEEPFDVDMPNDHDWFDAEPIKSTKKIKETHLIHPKIPMTVKTVASSLRDPPNDIRGDIVNPKLNVGPWMQSSIEPDTNIKGICNSI</sequence>
<dbReference type="EMBL" id="MN739362">
    <property type="protein sequence ID" value="QHT01035.1"/>
    <property type="molecule type" value="Genomic_DNA"/>
</dbReference>
<feature type="region of interest" description="Disordered" evidence="1">
    <location>
        <begin position="1"/>
        <end position="39"/>
    </location>
</feature>
<dbReference type="AlphaFoldDB" id="A0A6C0CBH8"/>
<dbReference type="InterPro" id="IPR055730">
    <property type="entry name" value="P11_C"/>
</dbReference>
<dbReference type="Pfam" id="PF23983">
    <property type="entry name" value="P11_C"/>
    <property type="match status" value="1"/>
</dbReference>
<organism evidence="3">
    <name type="scientific">viral metagenome</name>
    <dbReference type="NCBI Taxonomy" id="1070528"/>
    <lineage>
        <taxon>unclassified sequences</taxon>
        <taxon>metagenomes</taxon>
        <taxon>organismal metagenomes</taxon>
    </lineage>
</organism>
<evidence type="ECO:0000313" key="3">
    <source>
        <dbReference type="EMBL" id="QHT01035.1"/>
    </source>
</evidence>
<evidence type="ECO:0000256" key="1">
    <source>
        <dbReference type="SAM" id="MobiDB-lite"/>
    </source>
</evidence>
<reference evidence="3" key="1">
    <citation type="journal article" date="2020" name="Nature">
        <title>Giant virus diversity and host interactions through global metagenomics.</title>
        <authorList>
            <person name="Schulz F."/>
            <person name="Roux S."/>
            <person name="Paez-Espino D."/>
            <person name="Jungbluth S."/>
            <person name="Walsh D.A."/>
            <person name="Denef V.J."/>
            <person name="McMahon K.D."/>
            <person name="Konstantinidis K.T."/>
            <person name="Eloe-Fadrosh E.A."/>
            <person name="Kyrpides N.C."/>
            <person name="Woyke T."/>
        </authorList>
    </citation>
    <scope>NUCLEOTIDE SEQUENCE</scope>
    <source>
        <strain evidence="3">GVMAG-M-3300020192-26</strain>
    </source>
</reference>